<name>A0ABY4WR78_9GAMM</name>
<proteinExistence type="predicted"/>
<sequence>MAVGAAVELRGIERLNRVLLRLTKVDTQEAMGALANLVESQTRSRLEDDKRSPDGNLWPAWSDSYAATRHGNHRLLENEGHLIDSLVSVVRDDGAEVGSNLVYASTHQYGDSRRGIPQRAFLGVNDDDLFALEAALNAWADAILEDAA</sequence>
<reference evidence="1" key="1">
    <citation type="submission" date="2021-08" db="EMBL/GenBank/DDBJ databases">
        <authorList>
            <person name="Sakaguchi M."/>
            <person name="Kikuchi T."/>
            <person name="Urbanczyk H."/>
        </authorList>
    </citation>
    <scope>NUCLEOTIDE SEQUENCE</scope>
    <source>
        <strain evidence="1">020920N</strain>
    </source>
</reference>
<evidence type="ECO:0000313" key="2">
    <source>
        <dbReference type="Proteomes" id="UP001056255"/>
    </source>
</evidence>
<organism evidence="1 2">
    <name type="scientific">Grimontia kaedaensis</name>
    <dbReference type="NCBI Taxonomy" id="2872157"/>
    <lineage>
        <taxon>Bacteria</taxon>
        <taxon>Pseudomonadati</taxon>
        <taxon>Pseudomonadota</taxon>
        <taxon>Gammaproteobacteria</taxon>
        <taxon>Vibrionales</taxon>
        <taxon>Vibrionaceae</taxon>
        <taxon>Grimontia</taxon>
    </lineage>
</organism>
<evidence type="ECO:0000313" key="1">
    <source>
        <dbReference type="EMBL" id="USH01069.1"/>
    </source>
</evidence>
<dbReference type="InterPro" id="IPR006522">
    <property type="entry name" value="Phage_virion_morphogenesis"/>
</dbReference>
<dbReference type="RefSeq" id="WP_251875119.1">
    <property type="nucleotide sequence ID" value="NZ_CP082275.1"/>
</dbReference>
<dbReference type="Pfam" id="PF05069">
    <property type="entry name" value="Phage_tail_S"/>
    <property type="match status" value="1"/>
</dbReference>
<keyword evidence="2" id="KW-1185">Reference proteome</keyword>
<dbReference type="EMBL" id="CP082275">
    <property type="protein sequence ID" value="USH01069.1"/>
    <property type="molecule type" value="Genomic_DNA"/>
</dbReference>
<gene>
    <name evidence="1" type="ORF">K6Q96_08955</name>
</gene>
<dbReference type="Proteomes" id="UP001056255">
    <property type="component" value="Chromosome I"/>
</dbReference>
<accession>A0ABY4WR78</accession>
<protein>
    <submittedName>
        <fullName evidence="1">Phage virion morphogenesis protein</fullName>
    </submittedName>
</protein>